<dbReference type="HOGENOM" id="CLU_020802_3_0_1"/>
<feature type="transmembrane region" description="Helical" evidence="8">
    <location>
        <begin position="116"/>
        <end position="134"/>
    </location>
</feature>
<dbReference type="InterPro" id="IPR009447">
    <property type="entry name" value="PIGW/GWT1"/>
</dbReference>
<dbReference type="OrthoDB" id="15270at2759"/>
<keyword evidence="8" id="KW-0808">Transferase</keyword>
<keyword evidence="10" id="KW-1185">Reference proteome</keyword>
<dbReference type="Pfam" id="PF06423">
    <property type="entry name" value="GWT1"/>
    <property type="match status" value="1"/>
</dbReference>
<dbReference type="GO" id="GO:0032216">
    <property type="term" value="F:glucosaminyl-phosphatidylinositol O-acyltransferase activity"/>
    <property type="evidence" value="ECO:0007669"/>
    <property type="project" value="TreeGrafter"/>
</dbReference>
<keyword evidence="8" id="KW-0012">Acyltransferase</keyword>
<evidence type="ECO:0000256" key="8">
    <source>
        <dbReference type="RuleBase" id="RU280819"/>
    </source>
</evidence>
<dbReference type="PANTHER" id="PTHR20661:SF0">
    <property type="entry name" value="PHOSPHATIDYLINOSITOL-GLYCAN BIOSYNTHESIS CLASS W PROTEIN"/>
    <property type="match status" value="1"/>
</dbReference>
<evidence type="ECO:0000313" key="9">
    <source>
        <dbReference type="EMBL" id="CAD26977.1"/>
    </source>
</evidence>
<dbReference type="UniPathway" id="UPA00196"/>
<feature type="transmembrane region" description="Helical" evidence="8">
    <location>
        <begin position="146"/>
        <end position="165"/>
    </location>
</feature>
<gene>
    <name evidence="9" type="ordered locus">ECU09_0060</name>
</gene>
<dbReference type="FunCoup" id="Q8STY4">
    <property type="interactions" value="43"/>
</dbReference>
<reference evidence="9 10" key="1">
    <citation type="journal article" date="2001" name="Nature">
        <title>Genome sequence and gene compaction of the eukaryote parasite Encephalitozoon cuniculi.</title>
        <authorList>
            <person name="Katinka M.D."/>
            <person name="Duprat S."/>
            <person name="Cornillot E."/>
            <person name="Metenier G."/>
            <person name="Thomarat F."/>
            <person name="Prensier G."/>
            <person name="Barbe V."/>
            <person name="Peyretaillade E."/>
            <person name="Brottier P."/>
            <person name="Wincker P."/>
            <person name="Delbac F."/>
            <person name="El Alaoui H."/>
            <person name="Peyret P."/>
            <person name="Saurin W."/>
            <person name="Gouy M."/>
            <person name="Weissenbach J."/>
            <person name="Vivares C.P."/>
        </authorList>
    </citation>
    <scope>NUCLEOTIDE SEQUENCE [LARGE SCALE GENOMIC DNA]</scope>
    <source>
        <strain evidence="9 10">GB-M1</strain>
    </source>
</reference>
<feature type="transmembrane region" description="Helical" evidence="8">
    <location>
        <begin position="204"/>
        <end position="223"/>
    </location>
</feature>
<dbReference type="GeneID" id="860342"/>
<dbReference type="GO" id="GO:0005789">
    <property type="term" value="C:endoplasmic reticulum membrane"/>
    <property type="evidence" value="ECO:0007669"/>
    <property type="project" value="UniProtKB-SubCell"/>
</dbReference>
<feature type="transmembrane region" description="Helical" evidence="8">
    <location>
        <begin position="48"/>
        <end position="71"/>
    </location>
</feature>
<comment type="subcellular location">
    <subcellularLocation>
        <location evidence="8">Endoplasmic reticulum membrane</location>
        <topology evidence="8">Multi-pass membrane protein</topology>
    </subcellularLocation>
    <subcellularLocation>
        <location evidence="1">Membrane</location>
        <topology evidence="1">Multi-pass membrane protein</topology>
    </subcellularLocation>
</comment>
<dbReference type="KEGG" id="ecu:ECU09_0060"/>
<sequence length="421" mass="47959">MTNSTLSEIELFAATSITHLSILVYHLMLPKSTLLEFMFSAVPLYSVIVFLKYSGLVYALFLVVLGVYFLFVRLKKWRRLREPVWPGNPSSYPKQSVDAPQDDEPYTSMAIDRTRFLIIGCVVIAIFASDFPFYKENAKLGKSMGYGLKLMDIGVGSFVYNAGFFSTRADPQRKMKNALSSFFFGMLRYLSKELLKLDVDDREFGVHLNFFLMLGVLNLASLVINTRANFLLGFGMCLTHELFLKFFGLEKLIYSSARSSIITSNIEGITFLLPQMGMFLMAADISKVVFKKKNLSIIILYNAFFVAVLSIARVYSTSCRRIHNLYFCMVIMLLHTTHGIVFEVFSRTFKIRNLEMHRFISKYLLFILVWSNMLVTLNKLLSASKDMSRCSSHALCITYLVLVFYVPCAINSKVAGKLQVS</sequence>
<accession>Q8STY4</accession>
<proteinExistence type="inferred from homology"/>
<evidence type="ECO:0000256" key="6">
    <source>
        <dbReference type="ARBA" id="ARBA00022989"/>
    </source>
</evidence>
<feature type="transmembrane region" description="Helical" evidence="8">
    <location>
        <begin position="322"/>
        <end position="342"/>
    </location>
</feature>
<evidence type="ECO:0000256" key="1">
    <source>
        <dbReference type="ARBA" id="ARBA00004141"/>
    </source>
</evidence>
<keyword evidence="6 8" id="KW-1133">Transmembrane helix</keyword>
<feature type="transmembrane region" description="Helical" evidence="8">
    <location>
        <begin position="261"/>
        <end position="283"/>
    </location>
</feature>
<dbReference type="EC" id="2.3.-.-" evidence="8"/>
<evidence type="ECO:0000256" key="5">
    <source>
        <dbReference type="ARBA" id="ARBA00022692"/>
    </source>
</evidence>
<evidence type="ECO:0000256" key="2">
    <source>
        <dbReference type="ARBA" id="ARBA00004687"/>
    </source>
</evidence>
<reference evidence="9 10" key="2">
    <citation type="journal article" date="2009" name="BMC Genomics">
        <title>Identification of transcriptional signals in Encephalitozoon cuniculi widespread among Microsporidia phylum: support for accurate structural genome annotation.</title>
        <authorList>
            <person name="Peyretaillade E."/>
            <person name="Goncalves O."/>
            <person name="Terrat S."/>
            <person name="Dugat-Bony E."/>
            <person name="Wincker P."/>
            <person name="Cornman R.S."/>
            <person name="Evans J.D."/>
            <person name="Delbac F."/>
            <person name="Peyret P."/>
        </authorList>
    </citation>
    <scope>NUCLEOTIDE SEQUENCE [LARGE SCALE GENOMIC DNA]</scope>
    <source>
        <strain evidence="9 10">GB-M1</strain>
    </source>
</reference>
<dbReference type="GO" id="GO:0006506">
    <property type="term" value="P:GPI anchor biosynthetic process"/>
    <property type="evidence" value="ECO:0007669"/>
    <property type="project" value="UniProtKB-UniPathway"/>
</dbReference>
<evidence type="ECO:0000256" key="7">
    <source>
        <dbReference type="ARBA" id="ARBA00023136"/>
    </source>
</evidence>
<dbReference type="OMA" id="LIEGYKC"/>
<keyword evidence="4 8" id="KW-0337">GPI-anchor biosynthesis</keyword>
<protein>
    <recommendedName>
        <fullName evidence="8">GPI-anchored wall transfer protein</fullName>
        <ecNumber evidence="8">2.3.-.-</ecNumber>
    </recommendedName>
</protein>
<name>Q8STY4_ENCCU</name>
<dbReference type="Proteomes" id="UP000000819">
    <property type="component" value="Chromosome IX"/>
</dbReference>
<evidence type="ECO:0000256" key="4">
    <source>
        <dbReference type="ARBA" id="ARBA00022502"/>
    </source>
</evidence>
<feature type="transmembrane region" description="Helical" evidence="8">
    <location>
        <begin position="295"/>
        <end position="316"/>
    </location>
</feature>
<dbReference type="AlphaFoldDB" id="Q8STY4"/>
<comment type="pathway">
    <text evidence="2 8">Glycolipid biosynthesis; glycosylphosphatidylinositol-anchor biosynthesis.</text>
</comment>
<dbReference type="EMBL" id="AL590451">
    <property type="protein sequence ID" value="CAD26977.1"/>
    <property type="molecule type" value="Genomic_DNA"/>
</dbReference>
<keyword evidence="5 8" id="KW-0812">Transmembrane</keyword>
<dbReference type="VEuPathDB" id="MicrosporidiaDB:ECU09_0060"/>
<keyword evidence="7 8" id="KW-0472">Membrane</keyword>
<dbReference type="InParanoid" id="Q8STY4"/>
<keyword evidence="8" id="KW-0256">Endoplasmic reticulum</keyword>
<evidence type="ECO:0000313" key="10">
    <source>
        <dbReference type="Proteomes" id="UP000000819"/>
    </source>
</evidence>
<feature type="transmembrane region" description="Helical" evidence="8">
    <location>
        <begin position="363"/>
        <end position="380"/>
    </location>
</feature>
<dbReference type="GO" id="GO:0072659">
    <property type="term" value="P:protein localization to plasma membrane"/>
    <property type="evidence" value="ECO:0007669"/>
    <property type="project" value="TreeGrafter"/>
</dbReference>
<evidence type="ECO:0000256" key="3">
    <source>
        <dbReference type="ARBA" id="ARBA00007559"/>
    </source>
</evidence>
<organism evidence="9 10">
    <name type="scientific">Encephalitozoon cuniculi (strain GB-M1)</name>
    <name type="common">Microsporidian parasite</name>
    <dbReference type="NCBI Taxonomy" id="284813"/>
    <lineage>
        <taxon>Eukaryota</taxon>
        <taxon>Fungi</taxon>
        <taxon>Fungi incertae sedis</taxon>
        <taxon>Microsporidia</taxon>
        <taxon>Unikaryonidae</taxon>
        <taxon>Encephalitozoon</taxon>
    </lineage>
</organism>
<dbReference type="RefSeq" id="NP_001402258.1">
    <property type="nucleotide sequence ID" value="NM_001415306.1"/>
</dbReference>
<feature type="transmembrane region" description="Helical" evidence="8">
    <location>
        <begin position="230"/>
        <end position="249"/>
    </location>
</feature>
<comment type="similarity">
    <text evidence="3 8">Belongs to the PIGW family.</text>
</comment>
<feature type="transmembrane region" description="Helical" evidence="8">
    <location>
        <begin position="392"/>
        <end position="410"/>
    </location>
</feature>
<comment type="function">
    <text evidence="8">A acetyltransferase, which acetylates the inositol ring of phosphatidylinositol during biosynthesis of GPI-anchor.</text>
</comment>
<feature type="transmembrane region" description="Helical" evidence="8">
    <location>
        <begin position="9"/>
        <end position="28"/>
    </location>
</feature>
<dbReference type="PIRSF" id="PIRSF017321">
    <property type="entry name" value="GWT1"/>
    <property type="match status" value="1"/>
</dbReference>
<dbReference type="PANTHER" id="PTHR20661">
    <property type="entry name" value="PHOSPHATIDYLINOSITOL-GLYCAN BIOSYNTHESIS CLASS W PROTEIN"/>
    <property type="match status" value="1"/>
</dbReference>